<keyword evidence="4" id="KW-0378">Hydrolase</keyword>
<dbReference type="Pfam" id="PF05577">
    <property type="entry name" value="Peptidase_S28"/>
    <property type="match status" value="2"/>
</dbReference>
<organism evidence="6 7">
    <name type="scientific">Spinacia oleracea</name>
    <name type="common">Spinach</name>
    <dbReference type="NCBI Taxonomy" id="3562"/>
    <lineage>
        <taxon>Eukaryota</taxon>
        <taxon>Viridiplantae</taxon>
        <taxon>Streptophyta</taxon>
        <taxon>Embryophyta</taxon>
        <taxon>Tracheophyta</taxon>
        <taxon>Spermatophyta</taxon>
        <taxon>Magnoliopsida</taxon>
        <taxon>eudicotyledons</taxon>
        <taxon>Gunneridae</taxon>
        <taxon>Pentapetalae</taxon>
        <taxon>Caryophyllales</taxon>
        <taxon>Chenopodiaceae</taxon>
        <taxon>Chenopodioideae</taxon>
        <taxon>Anserineae</taxon>
        <taxon>Spinacia</taxon>
    </lineage>
</organism>
<proteinExistence type="inferred from homology"/>
<evidence type="ECO:0008006" key="8">
    <source>
        <dbReference type="Google" id="ProtNLM"/>
    </source>
</evidence>
<comment type="similarity">
    <text evidence="1">Belongs to the peptidase S28 family.</text>
</comment>
<keyword evidence="3" id="KW-0732">Signal</keyword>
<dbReference type="Gene3D" id="1.20.120.980">
    <property type="entry name" value="Serine carboxypeptidase S28, SKS domain"/>
    <property type="match status" value="1"/>
</dbReference>
<accession>A0ABM3QVV9</accession>
<dbReference type="SUPFAM" id="SSF53474">
    <property type="entry name" value="alpha/beta-Hydrolases"/>
    <property type="match status" value="1"/>
</dbReference>
<dbReference type="InterPro" id="IPR042269">
    <property type="entry name" value="Ser_carbopepase_S28_SKS"/>
</dbReference>
<gene>
    <name evidence="7" type="primary">LOC110784704</name>
</gene>
<protein>
    <recommendedName>
        <fullName evidence="8">Serine carboxypeptidase S28 family protein</fullName>
    </recommendedName>
</protein>
<reference evidence="6" key="1">
    <citation type="journal article" date="2021" name="Nat. Commun.">
        <title>Genomic analyses provide insights into spinach domestication and the genetic basis of agronomic traits.</title>
        <authorList>
            <person name="Cai X."/>
            <person name="Sun X."/>
            <person name="Xu C."/>
            <person name="Sun H."/>
            <person name="Wang X."/>
            <person name="Ge C."/>
            <person name="Zhang Z."/>
            <person name="Wang Q."/>
            <person name="Fei Z."/>
            <person name="Jiao C."/>
            <person name="Wang Q."/>
        </authorList>
    </citation>
    <scope>NUCLEOTIDE SEQUENCE [LARGE SCALE GENOMIC DNA]</scope>
    <source>
        <strain evidence="6">cv. Varoflay</strain>
    </source>
</reference>
<evidence type="ECO:0000256" key="2">
    <source>
        <dbReference type="ARBA" id="ARBA00022670"/>
    </source>
</evidence>
<dbReference type="InterPro" id="IPR029058">
    <property type="entry name" value="AB_hydrolase_fold"/>
</dbReference>
<dbReference type="Proteomes" id="UP000813463">
    <property type="component" value="Chromosome 6"/>
</dbReference>
<keyword evidence="6" id="KW-1185">Reference proteome</keyword>
<reference evidence="7" key="2">
    <citation type="submission" date="2025-08" db="UniProtKB">
        <authorList>
            <consortium name="RefSeq"/>
        </authorList>
    </citation>
    <scope>IDENTIFICATION</scope>
    <source>
        <tissue evidence="7">Leaf</tissue>
    </source>
</reference>
<dbReference type="RefSeq" id="XP_056687494.1">
    <property type="nucleotide sequence ID" value="XM_056831516.1"/>
</dbReference>
<sequence length="359" mass="40570">MREFLTTEQALEDFAVIIRSFKANISAHNSPVIVVGMGYAGVLAAWLRLKYSNIVVGALASSTPLWYYGNTTPREGYCSIDSSDFKDVDPTCYERIKESWKDIDDVSLEPNGLAKLSHYFNTCRPLQSSDEIKGLLAQLYSFLAQFGLPDITTVCAEISTPPKVIDGLVNVLYTLMDGGACFDTILVGVYSPFEPHSNLTSAWAWLRCKELIFPVGCVRNTMLPPRPFDMTQFKQSCQRRFGIVPHPPMRLFGSHNVVESLIGFKEGNIIFTQGLRDPLSSGAILKDLSETIITITATEGNNSWDMKYSRDKDPEWLVEKREEIWKTFKHWINKGSDHRHCRSLMYILLLELLVLFTTS</sequence>
<evidence type="ECO:0000256" key="4">
    <source>
        <dbReference type="ARBA" id="ARBA00022801"/>
    </source>
</evidence>
<dbReference type="InterPro" id="IPR008758">
    <property type="entry name" value="Peptidase_S28"/>
</dbReference>
<evidence type="ECO:0000313" key="7">
    <source>
        <dbReference type="RefSeq" id="XP_056687494.1"/>
    </source>
</evidence>
<evidence type="ECO:0000256" key="3">
    <source>
        <dbReference type="ARBA" id="ARBA00022729"/>
    </source>
</evidence>
<dbReference type="PANTHER" id="PTHR11010:SF96">
    <property type="entry name" value="LYSOSOMAL PRO-X CARBOXYPEPTIDASE-LIKE ISOFORM X1"/>
    <property type="match status" value="1"/>
</dbReference>
<keyword evidence="5" id="KW-0325">Glycoprotein</keyword>
<keyword evidence="2" id="KW-0645">Protease</keyword>
<evidence type="ECO:0000313" key="6">
    <source>
        <dbReference type="Proteomes" id="UP000813463"/>
    </source>
</evidence>
<dbReference type="PANTHER" id="PTHR11010">
    <property type="entry name" value="PROTEASE S28 PRO-X CARBOXYPEPTIDASE-RELATED"/>
    <property type="match status" value="1"/>
</dbReference>
<dbReference type="GeneID" id="110784704"/>
<name>A0ABM3QVV9_SPIOL</name>
<dbReference type="Gene3D" id="3.40.50.1820">
    <property type="entry name" value="alpha/beta hydrolase"/>
    <property type="match status" value="1"/>
</dbReference>
<evidence type="ECO:0000256" key="5">
    <source>
        <dbReference type="ARBA" id="ARBA00023180"/>
    </source>
</evidence>
<evidence type="ECO:0000256" key="1">
    <source>
        <dbReference type="ARBA" id="ARBA00011079"/>
    </source>
</evidence>